<keyword evidence="4" id="KW-0808">Transferase</keyword>
<dbReference type="PANTHER" id="PTHR30606">
    <property type="entry name" value="LIPID A BIOSYNTHESIS LAUROYL ACYLTRANSFERASE"/>
    <property type="match status" value="1"/>
</dbReference>
<reference evidence="7 8" key="1">
    <citation type="submission" date="2024-02" db="EMBL/GenBank/DDBJ databases">
        <title>Bacteria isolated from the canopy kelp, Nereocystis luetkeana.</title>
        <authorList>
            <person name="Pfister C.A."/>
            <person name="Younker I.T."/>
            <person name="Light S.H."/>
        </authorList>
    </citation>
    <scope>NUCLEOTIDE SEQUENCE [LARGE SCALE GENOMIC DNA]</scope>
    <source>
        <strain evidence="7 8">TI.5.07</strain>
    </source>
</reference>
<evidence type="ECO:0000313" key="7">
    <source>
        <dbReference type="EMBL" id="MEL0618713.1"/>
    </source>
</evidence>
<accession>A0ABU9GKS3</accession>
<dbReference type="Proteomes" id="UP001378242">
    <property type="component" value="Unassembled WGS sequence"/>
</dbReference>
<evidence type="ECO:0000256" key="6">
    <source>
        <dbReference type="ARBA" id="ARBA00023315"/>
    </source>
</evidence>
<dbReference type="InterPro" id="IPR004960">
    <property type="entry name" value="LipA_acyltrans"/>
</dbReference>
<organism evidence="7 8">
    <name type="scientific">Cobetia marina</name>
    <name type="common">Deleya marina</name>
    <dbReference type="NCBI Taxonomy" id="28258"/>
    <lineage>
        <taxon>Bacteria</taxon>
        <taxon>Pseudomonadati</taxon>
        <taxon>Pseudomonadota</taxon>
        <taxon>Gammaproteobacteria</taxon>
        <taxon>Oceanospirillales</taxon>
        <taxon>Halomonadaceae</taxon>
        <taxon>Cobetia</taxon>
    </lineage>
</organism>
<sequence length="77" mass="9143">RMTGAPVMPWMFHRNPDNRTYTREYLPALDNFPRGDDVADATRINAFIEGASRKHPEQYLWLHRRFKTRPEKSDPSL</sequence>
<evidence type="ECO:0000256" key="2">
    <source>
        <dbReference type="ARBA" id="ARBA00022475"/>
    </source>
</evidence>
<evidence type="ECO:0000256" key="1">
    <source>
        <dbReference type="ARBA" id="ARBA00004533"/>
    </source>
</evidence>
<protein>
    <submittedName>
        <fullName evidence="7">Lipid A biosynthesis acyltransferase</fullName>
    </submittedName>
</protein>
<evidence type="ECO:0000313" key="8">
    <source>
        <dbReference type="Proteomes" id="UP001378242"/>
    </source>
</evidence>
<keyword evidence="6 7" id="KW-0012">Acyltransferase</keyword>
<comment type="subcellular location">
    <subcellularLocation>
        <location evidence="1">Cell inner membrane</location>
    </subcellularLocation>
</comment>
<feature type="non-terminal residue" evidence="7">
    <location>
        <position position="1"/>
    </location>
</feature>
<name>A0ABU9GKS3_COBMA</name>
<keyword evidence="3" id="KW-0997">Cell inner membrane</keyword>
<dbReference type="GO" id="GO:0016746">
    <property type="term" value="F:acyltransferase activity"/>
    <property type="evidence" value="ECO:0007669"/>
    <property type="project" value="UniProtKB-KW"/>
</dbReference>
<keyword evidence="8" id="KW-1185">Reference proteome</keyword>
<dbReference type="EMBL" id="JBAKAP010000103">
    <property type="protein sequence ID" value="MEL0618713.1"/>
    <property type="molecule type" value="Genomic_DNA"/>
</dbReference>
<evidence type="ECO:0000256" key="4">
    <source>
        <dbReference type="ARBA" id="ARBA00022679"/>
    </source>
</evidence>
<gene>
    <name evidence="7" type="ORF">V6243_17990</name>
</gene>
<dbReference type="Pfam" id="PF03279">
    <property type="entry name" value="Lip_A_acyltrans"/>
    <property type="match status" value="1"/>
</dbReference>
<evidence type="ECO:0000256" key="5">
    <source>
        <dbReference type="ARBA" id="ARBA00023136"/>
    </source>
</evidence>
<evidence type="ECO:0000256" key="3">
    <source>
        <dbReference type="ARBA" id="ARBA00022519"/>
    </source>
</evidence>
<proteinExistence type="predicted"/>
<dbReference type="PANTHER" id="PTHR30606:SF9">
    <property type="entry name" value="LIPID A BIOSYNTHESIS LAUROYLTRANSFERASE"/>
    <property type="match status" value="1"/>
</dbReference>
<keyword evidence="5" id="KW-0472">Membrane</keyword>
<feature type="non-terminal residue" evidence="7">
    <location>
        <position position="77"/>
    </location>
</feature>
<keyword evidence="2" id="KW-1003">Cell membrane</keyword>
<comment type="caution">
    <text evidence="7">The sequence shown here is derived from an EMBL/GenBank/DDBJ whole genome shotgun (WGS) entry which is preliminary data.</text>
</comment>